<evidence type="ECO:0000256" key="4">
    <source>
        <dbReference type="ARBA" id="ARBA00022525"/>
    </source>
</evidence>
<dbReference type="GO" id="GO:0006508">
    <property type="term" value="P:proteolysis"/>
    <property type="evidence" value="ECO:0007669"/>
    <property type="project" value="UniProtKB-KW"/>
</dbReference>
<accession>A0AAW6SZF2</accession>
<dbReference type="SUPFAM" id="SSF53187">
    <property type="entry name" value="Zn-dependent exopeptidases"/>
    <property type="match status" value="1"/>
</dbReference>
<dbReference type="GO" id="GO:0005615">
    <property type="term" value="C:extracellular space"/>
    <property type="evidence" value="ECO:0007669"/>
    <property type="project" value="TreeGrafter"/>
</dbReference>
<organism evidence="13 14">
    <name type="scientific">Heyndrickxia oleronia</name>
    <dbReference type="NCBI Taxonomy" id="38875"/>
    <lineage>
        <taxon>Bacteria</taxon>
        <taxon>Bacillati</taxon>
        <taxon>Bacillota</taxon>
        <taxon>Bacilli</taxon>
        <taxon>Bacillales</taxon>
        <taxon>Bacillaceae</taxon>
        <taxon>Heyndrickxia</taxon>
    </lineage>
</organism>
<dbReference type="AlphaFoldDB" id="A0AAW6SZF2"/>
<dbReference type="GO" id="GO:0008270">
    <property type="term" value="F:zinc ion binding"/>
    <property type="evidence" value="ECO:0007669"/>
    <property type="project" value="InterPro"/>
</dbReference>
<sequence>MKKIIRVTSLVAALSITAVMPFSGELFQERAFAAQDKSEFTPYYGNGPSYIQPENIAHLFPSPHAQFTTPGFAKGKIAFTSQEEMMSFIKKLSNKNKNVHLKILGQSLEGRDIPLLLFTKDNPEKVKNNKKKPLIWIQGQIHGNEPAAGESTLVMAQMIAEGKLGDVLDQVNIAIVPRVNPDGSYNFKRYIATNLDANRDYIKVEYPEVQLINQAVNEYQPEVVLDTHEYTVNSSLLKKYGEKGSIASYDLLISPAKNLNIPEKLRKASEDLLLPEVQKVLDKEKLTHHDYYTLGTNDSGKLVATEGSTEARIGRNALGLKNTLTYLIETRGINIGRENFERRVYAQTIAQSNFIKSTAKHADQIKKLVSNARQEIVAKGKQINDNDKIVITSENKLIADQLLDVIDLAKGERTAIPIDWKDSNEAYATLERERPTAYIMPPAYHDIARKLEILGVKVEKLSKPMELQIEGFKVIDNKVSTTLENGHYTNQVTTEVTTKEQTFPKGSYIFNMSQANANVIAIAFEPESIDSYVTFNFIPVEKGDEIPIYRYMKEGKLPTK</sequence>
<keyword evidence="9" id="KW-0325">Glycoprotein</keyword>
<name>A0AAW6SZF2_9BACI</name>
<reference evidence="13" key="1">
    <citation type="submission" date="2023-03" db="EMBL/GenBank/DDBJ databases">
        <title>Bacterial isolates from washroom surfaces on a university campus.</title>
        <authorList>
            <person name="Holman D.B."/>
            <person name="Gzyl K.E."/>
            <person name="Taheri A.E."/>
        </authorList>
    </citation>
    <scope>NUCLEOTIDE SEQUENCE</scope>
    <source>
        <strain evidence="13">RD03</strain>
    </source>
</reference>
<evidence type="ECO:0000256" key="7">
    <source>
        <dbReference type="ARBA" id="ARBA00022801"/>
    </source>
</evidence>
<feature type="signal peptide" evidence="11">
    <location>
        <begin position="1"/>
        <end position="18"/>
    </location>
</feature>
<dbReference type="GO" id="GO:0004181">
    <property type="term" value="F:metallocarboxypeptidase activity"/>
    <property type="evidence" value="ECO:0007669"/>
    <property type="project" value="InterPro"/>
</dbReference>
<comment type="caution">
    <text evidence="13">The sequence shown here is derived from an EMBL/GenBank/DDBJ whole genome shotgun (WGS) entry which is preliminary data.</text>
</comment>
<evidence type="ECO:0000256" key="10">
    <source>
        <dbReference type="PROSITE-ProRule" id="PRU01379"/>
    </source>
</evidence>
<dbReference type="PANTHER" id="PTHR11705:SF83">
    <property type="entry name" value="INACTIVE METALLOCARBOXYPEPTIDASE ECM14"/>
    <property type="match status" value="1"/>
</dbReference>
<comment type="subcellular location">
    <subcellularLocation>
        <location evidence="2">Secreted</location>
    </subcellularLocation>
</comment>
<feature type="active site" description="Proton donor/acceptor" evidence="10">
    <location>
        <position position="329"/>
    </location>
</feature>
<protein>
    <submittedName>
        <fullName evidence="13">M14 family metallopeptidase</fullName>
    </submittedName>
</protein>
<evidence type="ECO:0000256" key="2">
    <source>
        <dbReference type="ARBA" id="ARBA00004613"/>
    </source>
</evidence>
<dbReference type="Gene3D" id="3.40.630.10">
    <property type="entry name" value="Zn peptidases"/>
    <property type="match status" value="1"/>
</dbReference>
<keyword evidence="6 11" id="KW-0732">Signal</keyword>
<dbReference type="Pfam" id="PF00246">
    <property type="entry name" value="Peptidase_M14"/>
    <property type="match status" value="1"/>
</dbReference>
<proteinExistence type="inferred from homology"/>
<evidence type="ECO:0000256" key="8">
    <source>
        <dbReference type="ARBA" id="ARBA00023026"/>
    </source>
</evidence>
<dbReference type="RefSeq" id="WP_280617200.1">
    <property type="nucleotide sequence ID" value="NZ_JAROYP010000008.1"/>
</dbReference>
<evidence type="ECO:0000256" key="11">
    <source>
        <dbReference type="SAM" id="SignalP"/>
    </source>
</evidence>
<comment type="cofactor">
    <cofactor evidence="1">
        <name>Zn(2+)</name>
        <dbReference type="ChEBI" id="CHEBI:29105"/>
    </cofactor>
</comment>
<dbReference type="CDD" id="cd06242">
    <property type="entry name" value="M14-like"/>
    <property type="match status" value="1"/>
</dbReference>
<dbReference type="InterPro" id="IPR000834">
    <property type="entry name" value="Peptidase_M14"/>
</dbReference>
<evidence type="ECO:0000256" key="1">
    <source>
        <dbReference type="ARBA" id="ARBA00001947"/>
    </source>
</evidence>
<feature type="chain" id="PRO_5043510183" evidence="11">
    <location>
        <begin position="19"/>
        <end position="560"/>
    </location>
</feature>
<evidence type="ECO:0000313" key="13">
    <source>
        <dbReference type="EMBL" id="MDH5162217.1"/>
    </source>
</evidence>
<keyword evidence="8" id="KW-0843">Virulence</keyword>
<evidence type="ECO:0000256" key="9">
    <source>
        <dbReference type="ARBA" id="ARBA00023180"/>
    </source>
</evidence>
<feature type="domain" description="Peptidase M14" evidence="12">
    <location>
        <begin position="78"/>
        <end position="353"/>
    </location>
</feature>
<evidence type="ECO:0000256" key="5">
    <source>
        <dbReference type="ARBA" id="ARBA00022670"/>
    </source>
</evidence>
<keyword evidence="7" id="KW-0378">Hydrolase</keyword>
<dbReference type="PANTHER" id="PTHR11705">
    <property type="entry name" value="PROTEASE FAMILY M14 CARBOXYPEPTIDASE A,B"/>
    <property type="match status" value="1"/>
</dbReference>
<evidence type="ECO:0000313" key="14">
    <source>
        <dbReference type="Proteomes" id="UP001159179"/>
    </source>
</evidence>
<keyword evidence="5" id="KW-0645">Protease</keyword>
<gene>
    <name evidence="13" type="ORF">P5X88_14880</name>
</gene>
<evidence type="ECO:0000256" key="3">
    <source>
        <dbReference type="ARBA" id="ARBA00005988"/>
    </source>
</evidence>
<evidence type="ECO:0000256" key="6">
    <source>
        <dbReference type="ARBA" id="ARBA00022729"/>
    </source>
</evidence>
<comment type="similarity">
    <text evidence="3 10">Belongs to the peptidase M14 family.</text>
</comment>
<evidence type="ECO:0000259" key="12">
    <source>
        <dbReference type="PROSITE" id="PS52035"/>
    </source>
</evidence>
<dbReference type="PROSITE" id="PS52035">
    <property type="entry name" value="PEPTIDASE_M14"/>
    <property type="match status" value="1"/>
</dbReference>
<dbReference type="Proteomes" id="UP001159179">
    <property type="component" value="Unassembled WGS sequence"/>
</dbReference>
<dbReference type="EMBL" id="JAROYP010000008">
    <property type="protein sequence ID" value="MDH5162217.1"/>
    <property type="molecule type" value="Genomic_DNA"/>
</dbReference>
<dbReference type="SMART" id="SM00631">
    <property type="entry name" value="Zn_pept"/>
    <property type="match status" value="1"/>
</dbReference>
<keyword evidence="4" id="KW-0964">Secreted</keyword>